<dbReference type="Gene3D" id="3.40.630.190">
    <property type="entry name" value="LCP protein"/>
    <property type="match status" value="1"/>
</dbReference>
<feature type="compositionally biased region" description="Basic residues" evidence="2">
    <location>
        <begin position="150"/>
        <end position="159"/>
    </location>
</feature>
<dbReference type="RefSeq" id="WP_072949357.1">
    <property type="nucleotide sequence ID" value="NZ_FRCT01000003.1"/>
</dbReference>
<accession>A0A1M7HYT6</accession>
<feature type="compositionally biased region" description="Low complexity" evidence="2">
    <location>
        <begin position="91"/>
        <end position="108"/>
    </location>
</feature>
<feature type="compositionally biased region" description="Basic and acidic residues" evidence="2">
    <location>
        <begin position="1"/>
        <end position="16"/>
    </location>
</feature>
<dbReference type="InterPro" id="IPR004474">
    <property type="entry name" value="LytR_CpsA_psr"/>
</dbReference>
<dbReference type="NCBIfam" id="TIGR00350">
    <property type="entry name" value="lytR_cpsA_psr"/>
    <property type="match status" value="1"/>
</dbReference>
<keyword evidence="3" id="KW-0472">Membrane</keyword>
<feature type="compositionally biased region" description="Basic and acidic residues" evidence="2">
    <location>
        <begin position="29"/>
        <end position="40"/>
    </location>
</feature>
<feature type="compositionally biased region" description="Pro residues" evidence="2">
    <location>
        <begin position="119"/>
        <end position="133"/>
    </location>
</feature>
<gene>
    <name evidence="5" type="ORF">SAMN04487860_103182</name>
</gene>
<dbReference type="PANTHER" id="PTHR33392:SF6">
    <property type="entry name" value="POLYISOPRENYL-TEICHOIC ACID--PEPTIDOGLYCAN TEICHOIC ACID TRANSFERASE TAGU"/>
    <property type="match status" value="1"/>
</dbReference>
<evidence type="ECO:0000256" key="3">
    <source>
        <dbReference type="SAM" id="Phobius"/>
    </source>
</evidence>
<feature type="transmembrane region" description="Helical" evidence="3">
    <location>
        <begin position="164"/>
        <end position="183"/>
    </location>
</feature>
<evidence type="ECO:0000313" key="6">
    <source>
        <dbReference type="Proteomes" id="UP000184394"/>
    </source>
</evidence>
<keyword evidence="3" id="KW-1133">Transmembrane helix</keyword>
<comment type="similarity">
    <text evidence="1">Belongs to the LytR/CpsA/Psr (LCP) family.</text>
</comment>
<feature type="compositionally biased region" description="Polar residues" evidence="2">
    <location>
        <begin position="109"/>
        <end position="118"/>
    </location>
</feature>
<reference evidence="5 6" key="1">
    <citation type="submission" date="2016-11" db="EMBL/GenBank/DDBJ databases">
        <authorList>
            <person name="Jaros S."/>
            <person name="Januszkiewicz K."/>
            <person name="Wedrychowicz H."/>
        </authorList>
    </citation>
    <scope>NUCLEOTIDE SEQUENCE [LARGE SCALE GENOMIC DNA]</scope>
    <source>
        <strain evidence="5 6">Y1</strain>
    </source>
</reference>
<proteinExistence type="inferred from homology"/>
<organism evidence="5 6">
    <name type="scientific">Ruminococcus flavefaciens</name>
    <dbReference type="NCBI Taxonomy" id="1265"/>
    <lineage>
        <taxon>Bacteria</taxon>
        <taxon>Bacillati</taxon>
        <taxon>Bacillota</taxon>
        <taxon>Clostridia</taxon>
        <taxon>Eubacteriales</taxon>
        <taxon>Oscillospiraceae</taxon>
        <taxon>Ruminococcus</taxon>
    </lineage>
</organism>
<dbReference type="AlphaFoldDB" id="A0A1M7HYT6"/>
<evidence type="ECO:0000259" key="4">
    <source>
        <dbReference type="Pfam" id="PF03816"/>
    </source>
</evidence>
<dbReference type="Proteomes" id="UP000184394">
    <property type="component" value="Unassembled WGS sequence"/>
</dbReference>
<protein>
    <submittedName>
        <fullName evidence="5">Transcriptional attenuator, LytR family</fullName>
    </submittedName>
</protein>
<dbReference type="SUPFAM" id="SSF81995">
    <property type="entry name" value="beta-sandwich domain of Sec23/24"/>
    <property type="match status" value="1"/>
</dbReference>
<feature type="region of interest" description="Disordered" evidence="2">
    <location>
        <begin position="1"/>
        <end position="159"/>
    </location>
</feature>
<dbReference type="OrthoDB" id="27330at2"/>
<dbReference type="PANTHER" id="PTHR33392">
    <property type="entry name" value="POLYISOPRENYL-TEICHOIC ACID--PEPTIDOGLYCAN TEICHOIC ACID TRANSFERASE TAGU"/>
    <property type="match status" value="1"/>
</dbReference>
<feature type="compositionally biased region" description="Pro residues" evidence="2">
    <location>
        <begin position="73"/>
        <end position="90"/>
    </location>
</feature>
<keyword evidence="3" id="KW-0812">Transmembrane</keyword>
<dbReference type="EMBL" id="FRCT01000003">
    <property type="protein sequence ID" value="SHM33664.1"/>
    <property type="molecule type" value="Genomic_DNA"/>
</dbReference>
<dbReference type="Pfam" id="PF03816">
    <property type="entry name" value="LytR_cpsA_psr"/>
    <property type="match status" value="1"/>
</dbReference>
<feature type="domain" description="Cell envelope-related transcriptional attenuator" evidence="4">
    <location>
        <begin position="232"/>
        <end position="393"/>
    </location>
</feature>
<sequence>MPNRYNGKDHDEIRNTDDEDTMLLPDDLNDYREYQQRRQELPPLRKKVNTPPRPQQKNGERVYTSNAPQFPQSGPPPQFPHSSAPPPPPMHQQQGQYYDYNQQPPQNYSGYNNSGYTQTPPPAAPTAPPPPQRPAAQKKPAPTPEPEYKPKKKKRKHKSLVRKIIGRIIKSLLAIFLVLFGIYSCTSLSLISKMNHVETGNRTHYADNVGRGHVRSVLVIGTDGRTNDDRGRSDSMILVSLNSKTNELIMTSFMRDCYVEIPDNGWNKLNAAYAFGGPELLMDTIEYNFDVRIDDYVTIDFASFVSVVESVGGIDIEVSDEEAEEINVILISEVNELMGDDRMSDLLEHGGKLHLNGKQALSYSRIRKVGNSDFERTSRQRRVMSLIIAKMKSFRPTMFKNLASDVIPDVSTNMSTFNAYLLSLRLPFAARYKMKQIQIPAENTFYGEDVDVGNVLRVDFDQNMDVIQNEVFAK</sequence>
<evidence type="ECO:0000313" key="5">
    <source>
        <dbReference type="EMBL" id="SHM33664.1"/>
    </source>
</evidence>
<evidence type="ECO:0000256" key="2">
    <source>
        <dbReference type="SAM" id="MobiDB-lite"/>
    </source>
</evidence>
<dbReference type="InterPro" id="IPR050922">
    <property type="entry name" value="LytR/CpsA/Psr_CW_biosynth"/>
</dbReference>
<name>A0A1M7HYT6_RUMFL</name>
<evidence type="ECO:0000256" key="1">
    <source>
        <dbReference type="ARBA" id="ARBA00006068"/>
    </source>
</evidence>